<dbReference type="PANTHER" id="PTHR13612">
    <property type="entry name" value="ENHANCER OF MRNA-DECAPPING PROTEIN 3"/>
    <property type="match status" value="1"/>
</dbReference>
<dbReference type="Gene3D" id="3.40.50.10260">
    <property type="entry name" value="YjeF N-terminal domain"/>
    <property type="match status" value="1"/>
</dbReference>
<dbReference type="EMBL" id="KZ993068">
    <property type="protein sequence ID" value="RKP05647.1"/>
    <property type="molecule type" value="Genomic_DNA"/>
</dbReference>
<organism evidence="3 4">
    <name type="scientific">Thamnocephalis sphaerospora</name>
    <dbReference type="NCBI Taxonomy" id="78915"/>
    <lineage>
        <taxon>Eukaryota</taxon>
        <taxon>Fungi</taxon>
        <taxon>Fungi incertae sedis</taxon>
        <taxon>Zoopagomycota</taxon>
        <taxon>Zoopagomycotina</taxon>
        <taxon>Zoopagomycetes</taxon>
        <taxon>Zoopagales</taxon>
        <taxon>Sigmoideomycetaceae</taxon>
        <taxon>Thamnocephalis</taxon>
    </lineage>
</organism>
<dbReference type="EMBL" id="KZ993068">
    <property type="protein sequence ID" value="RKP05649.1"/>
    <property type="molecule type" value="Genomic_DNA"/>
</dbReference>
<evidence type="ECO:0000259" key="1">
    <source>
        <dbReference type="PROSITE" id="PS51385"/>
    </source>
</evidence>
<dbReference type="PROSITE" id="PS51385">
    <property type="entry name" value="YJEF_N"/>
    <property type="match status" value="1"/>
</dbReference>
<dbReference type="GO" id="GO:0003729">
    <property type="term" value="F:mRNA binding"/>
    <property type="evidence" value="ECO:0007669"/>
    <property type="project" value="TreeGrafter"/>
</dbReference>
<sequence length="162" mass="17622">MPRVSGRHIYLASASGHSRKVSLAVVLAVELPSRFTQPVDLIVDALLGYQYTLRELPDDHTRLSVCDLIAWANENKAPVLSLDIPSGIDCATGLPGSQGSYVRPRWTLCLGAPKTGLRARALSGELFLADLGLPRVLWKRVGVPGWSVPPWGADYMIGLEYT</sequence>
<dbReference type="GO" id="GO:0033962">
    <property type="term" value="P:P-body assembly"/>
    <property type="evidence" value="ECO:0007669"/>
    <property type="project" value="TreeGrafter"/>
</dbReference>
<evidence type="ECO:0000313" key="2">
    <source>
        <dbReference type="EMBL" id="RKP05647.1"/>
    </source>
</evidence>
<name>A0A4V1IVY2_9FUNG</name>
<keyword evidence="4" id="KW-1185">Reference proteome</keyword>
<dbReference type="Pfam" id="PF03853">
    <property type="entry name" value="YjeF_N"/>
    <property type="match status" value="1"/>
</dbReference>
<gene>
    <name evidence="3" type="ORF">THASP1DRAFT_19547</name>
    <name evidence="2" type="ORF">THASP1DRAFT_19548</name>
</gene>
<dbReference type="Proteomes" id="UP000271241">
    <property type="component" value="Unassembled WGS sequence"/>
</dbReference>
<dbReference type="AlphaFoldDB" id="A0A4V1IVY2"/>
<dbReference type="STRING" id="78915.A0A4V1IVY2"/>
<reference evidence="3" key="2">
    <citation type="submission" date="2018-07" db="EMBL/GenBank/DDBJ databases">
        <title>Leveraging single-cell genomics to expand the Fungal Tree of Life.</title>
        <authorList>
            <consortium name="DOE Joint Genome Institute"/>
            <person name="Ahrendt S.R."/>
            <person name="Quandt C.A."/>
            <person name="Ciobanu D."/>
            <person name="Clum A."/>
            <person name="Salamov A."/>
            <person name="Andreopoulos B."/>
            <person name="Cheng J.-F."/>
            <person name="Woyke T."/>
            <person name="Pelin A."/>
            <person name="Henrissat B."/>
            <person name="Reynolds N."/>
            <person name="Benny G.L."/>
            <person name="Smith M.E."/>
            <person name="James T.Y."/>
            <person name="Grigoriev I.V."/>
        </authorList>
    </citation>
    <scope>NUCLEOTIDE SEQUENCE</scope>
    <source>
        <strain evidence="3">RSA 1356</strain>
    </source>
</reference>
<protein>
    <submittedName>
        <fullName evidence="3">YjeF N-terminal domain-containing protein</fullName>
    </submittedName>
</protein>
<dbReference type="PANTHER" id="PTHR13612:SF0">
    <property type="entry name" value="ENHANCER OF MRNA-DECAPPING PROTEIN 3"/>
    <property type="match status" value="1"/>
</dbReference>
<evidence type="ECO:0000313" key="4">
    <source>
        <dbReference type="Proteomes" id="UP000271241"/>
    </source>
</evidence>
<dbReference type="InterPro" id="IPR004443">
    <property type="entry name" value="YjeF_N_dom"/>
</dbReference>
<dbReference type="SUPFAM" id="SSF64153">
    <property type="entry name" value="YjeF N-terminal domain-like"/>
    <property type="match status" value="1"/>
</dbReference>
<evidence type="ECO:0000313" key="3">
    <source>
        <dbReference type="EMBL" id="RKP05649.1"/>
    </source>
</evidence>
<feature type="domain" description="YjeF N-terminal" evidence="1">
    <location>
        <begin position="1"/>
        <end position="139"/>
    </location>
</feature>
<proteinExistence type="predicted"/>
<dbReference type="OrthoDB" id="10030313at2759"/>
<reference evidence="4" key="1">
    <citation type="journal article" date="2018" name="Nat. Microbiol.">
        <title>Leveraging single-cell genomics to expand the fungal tree of life.</title>
        <authorList>
            <person name="Ahrendt S.R."/>
            <person name="Quandt C.A."/>
            <person name="Ciobanu D."/>
            <person name="Clum A."/>
            <person name="Salamov A."/>
            <person name="Andreopoulos B."/>
            <person name="Cheng J.F."/>
            <person name="Woyke T."/>
            <person name="Pelin A."/>
            <person name="Henrissat B."/>
            <person name="Reynolds N.K."/>
            <person name="Benny G.L."/>
            <person name="Smith M.E."/>
            <person name="James T.Y."/>
            <person name="Grigoriev I.V."/>
        </authorList>
    </citation>
    <scope>NUCLEOTIDE SEQUENCE [LARGE SCALE GENOMIC DNA]</scope>
    <source>
        <strain evidence="4">RSA 1356</strain>
    </source>
</reference>
<dbReference type="GO" id="GO:0031087">
    <property type="term" value="P:deadenylation-independent decapping of nuclear-transcribed mRNA"/>
    <property type="evidence" value="ECO:0007669"/>
    <property type="project" value="TreeGrafter"/>
</dbReference>
<dbReference type="GO" id="GO:0000932">
    <property type="term" value="C:P-body"/>
    <property type="evidence" value="ECO:0007669"/>
    <property type="project" value="TreeGrafter"/>
</dbReference>
<dbReference type="InterPro" id="IPR036652">
    <property type="entry name" value="YjeF_N_dom_sf"/>
</dbReference>
<accession>A0A4V1IVY2</accession>